<name>A0AB73IMI1_9BURK</name>
<comment type="caution">
    <text evidence="5">The sequence shown here is derived from an EMBL/GenBank/DDBJ whole genome shotgun (WGS) entry which is preliminary data.</text>
</comment>
<comment type="similarity">
    <text evidence="1 2">Belongs to the small heat shock protein (HSP20) family.</text>
</comment>
<evidence type="ECO:0000313" key="6">
    <source>
        <dbReference type="Proteomes" id="UP001229486"/>
    </source>
</evidence>
<dbReference type="Gene3D" id="2.60.40.790">
    <property type="match status" value="1"/>
</dbReference>
<feature type="domain" description="SHSP" evidence="4">
    <location>
        <begin position="99"/>
        <end position="211"/>
    </location>
</feature>
<feature type="compositionally biased region" description="Low complexity" evidence="3">
    <location>
        <begin position="32"/>
        <end position="53"/>
    </location>
</feature>
<feature type="region of interest" description="Disordered" evidence="3">
    <location>
        <begin position="18"/>
        <end position="53"/>
    </location>
</feature>
<dbReference type="RefSeq" id="WP_392395440.1">
    <property type="nucleotide sequence ID" value="NZ_JAURTK010000011.1"/>
</dbReference>
<evidence type="ECO:0000259" key="4">
    <source>
        <dbReference type="PROSITE" id="PS01031"/>
    </source>
</evidence>
<evidence type="ECO:0000256" key="2">
    <source>
        <dbReference type="RuleBase" id="RU003616"/>
    </source>
</evidence>
<organism evidence="5 6">
    <name type="scientific">Paraburkholderia caledonica</name>
    <dbReference type="NCBI Taxonomy" id="134536"/>
    <lineage>
        <taxon>Bacteria</taxon>
        <taxon>Pseudomonadati</taxon>
        <taxon>Pseudomonadota</taxon>
        <taxon>Betaproteobacteria</taxon>
        <taxon>Burkholderiales</taxon>
        <taxon>Burkholderiaceae</taxon>
        <taxon>Paraburkholderia</taxon>
    </lineage>
</organism>
<dbReference type="PANTHER" id="PTHR11527">
    <property type="entry name" value="HEAT-SHOCK PROTEIN 20 FAMILY MEMBER"/>
    <property type="match status" value="1"/>
</dbReference>
<dbReference type="Pfam" id="PF00011">
    <property type="entry name" value="HSP20"/>
    <property type="match status" value="1"/>
</dbReference>
<dbReference type="PROSITE" id="PS01031">
    <property type="entry name" value="SHSP"/>
    <property type="match status" value="1"/>
</dbReference>
<dbReference type="EMBL" id="JAURTK010000011">
    <property type="protein sequence ID" value="MDP9650577.1"/>
    <property type="molecule type" value="Genomic_DNA"/>
</dbReference>
<dbReference type="SUPFAM" id="SSF49764">
    <property type="entry name" value="HSP20-like chaperones"/>
    <property type="match status" value="1"/>
</dbReference>
<dbReference type="AlphaFoldDB" id="A0AB73IMI1"/>
<dbReference type="CDD" id="cd06464">
    <property type="entry name" value="ACD_sHsps-like"/>
    <property type="match status" value="1"/>
</dbReference>
<dbReference type="InterPro" id="IPR002068">
    <property type="entry name" value="A-crystallin/Hsp20_dom"/>
</dbReference>
<dbReference type="InterPro" id="IPR031107">
    <property type="entry name" value="Small_HSP"/>
</dbReference>
<evidence type="ECO:0000256" key="3">
    <source>
        <dbReference type="SAM" id="MobiDB-lite"/>
    </source>
</evidence>
<dbReference type="Proteomes" id="UP001229486">
    <property type="component" value="Unassembled WGS sequence"/>
</dbReference>
<evidence type="ECO:0000256" key="1">
    <source>
        <dbReference type="PROSITE-ProRule" id="PRU00285"/>
    </source>
</evidence>
<accession>A0AB73IMI1</accession>
<evidence type="ECO:0000313" key="5">
    <source>
        <dbReference type="EMBL" id="MDP9650577.1"/>
    </source>
</evidence>
<protein>
    <submittedName>
        <fullName evidence="5">HSP20 family protein</fullName>
    </submittedName>
</protein>
<sequence length="211" mass="22697">MLLDLDKWNPFRFLRSHPAQQSASGGAGAPNTSQQSARSTAQQTGGTQTGNAAPAAAAAAPVALSAATWPLPDPIHLLAELIRDPFGGRGPLGSWFGDFSASEFQPRIDVTDEGDALRIVAELPGMTRDDVELEVVEDMLIISGEKRLESTSEEQGCYRVERSFGHFQRAVPLPAGVDLDRVEARFENGVLTLRVPKAAGEPAPKRRIEIK</sequence>
<proteinExistence type="inferred from homology"/>
<gene>
    <name evidence="5" type="ORF">J2793_006051</name>
</gene>
<reference evidence="5" key="1">
    <citation type="submission" date="2023-07" db="EMBL/GenBank/DDBJ databases">
        <title>Sorghum-associated microbial communities from plants grown in Nebraska, USA.</title>
        <authorList>
            <person name="Schachtman D."/>
        </authorList>
    </citation>
    <scope>NUCLEOTIDE SEQUENCE</scope>
    <source>
        <strain evidence="5">DS1061</strain>
    </source>
</reference>
<dbReference type="InterPro" id="IPR008978">
    <property type="entry name" value="HSP20-like_chaperone"/>
</dbReference>